<comment type="caution">
    <text evidence="1">The sequence shown here is derived from an EMBL/GenBank/DDBJ whole genome shotgun (WGS) entry which is preliminary data.</text>
</comment>
<dbReference type="RefSeq" id="WP_217945561.1">
    <property type="nucleotide sequence ID" value="NZ_JAHTGR010000019.1"/>
</dbReference>
<dbReference type="Proteomes" id="UP001155901">
    <property type="component" value="Unassembled WGS sequence"/>
</dbReference>
<name>A0AA41L5W1_9BURK</name>
<sequence length="158" mass="16987">MAQLTVELDDREMSRVESAARARQIDPSHLTGAQLLKVLTSAQPKKAKFKSNGMWVSGGAARLARLKADKHFDVVVVARAVQCAVEIMEKQHQAGLVASAKAASIKTAGEASGAAITGAAARAKRLAAVMSVHGMWKNDPDKPRDAIAYQREVRAEWK</sequence>
<dbReference type="EMBL" id="JALJZU010000007">
    <property type="protein sequence ID" value="MCP2009916.1"/>
    <property type="molecule type" value="Genomic_DNA"/>
</dbReference>
<organism evidence="1 3">
    <name type="scientific">Duganella violaceipulchra</name>
    <dbReference type="NCBI Taxonomy" id="2849652"/>
    <lineage>
        <taxon>Bacteria</taxon>
        <taxon>Pseudomonadati</taxon>
        <taxon>Pseudomonadota</taxon>
        <taxon>Betaproteobacteria</taxon>
        <taxon>Burkholderiales</taxon>
        <taxon>Oxalobacteraceae</taxon>
        <taxon>Telluria group</taxon>
        <taxon>Duganella</taxon>
    </lineage>
</organism>
<proteinExistence type="predicted"/>
<evidence type="ECO:0000313" key="2">
    <source>
        <dbReference type="EMBL" id="MCP2009916.1"/>
    </source>
</evidence>
<gene>
    <name evidence="1" type="ORF">KVP70_27290</name>
    <name evidence="2" type="ORF">L1274_003648</name>
</gene>
<reference evidence="1" key="1">
    <citation type="submission" date="2021-07" db="EMBL/GenBank/DDBJ databases">
        <title>Characterization of violacein-producing bacteria and related species.</title>
        <authorList>
            <person name="Wilson H.S."/>
            <person name="De Leon M.E."/>
        </authorList>
    </citation>
    <scope>NUCLEOTIDE SEQUENCE</scope>
    <source>
        <strain evidence="1">HSC-15S17</strain>
    </source>
</reference>
<protein>
    <submittedName>
        <fullName evidence="1">Uncharacterized protein</fullName>
    </submittedName>
</protein>
<reference evidence="2" key="2">
    <citation type="submission" date="2022-03" db="EMBL/GenBank/DDBJ databases">
        <title>Genome Encyclopedia of Bacteria and Archaea VI: Functional Genomics of Type Strains.</title>
        <authorList>
            <person name="Whitman W."/>
        </authorList>
    </citation>
    <scope>NUCLEOTIDE SEQUENCE</scope>
    <source>
        <strain evidence="2">HSC-15S17</strain>
    </source>
</reference>
<evidence type="ECO:0000313" key="3">
    <source>
        <dbReference type="Proteomes" id="UP001155901"/>
    </source>
</evidence>
<evidence type="ECO:0000313" key="4">
    <source>
        <dbReference type="Proteomes" id="UP001162889"/>
    </source>
</evidence>
<evidence type="ECO:0000313" key="1">
    <source>
        <dbReference type="EMBL" id="MBV6324639.1"/>
    </source>
</evidence>
<keyword evidence="4" id="KW-1185">Reference proteome</keyword>
<accession>A0AA41L5W1</accession>
<dbReference type="AlphaFoldDB" id="A0AA41L5W1"/>
<dbReference type="Proteomes" id="UP001162889">
    <property type="component" value="Unassembled WGS sequence"/>
</dbReference>
<dbReference type="EMBL" id="JAHTGR010000019">
    <property type="protein sequence ID" value="MBV6324639.1"/>
    <property type="molecule type" value="Genomic_DNA"/>
</dbReference>